<keyword evidence="1" id="KW-1133">Transmembrane helix</keyword>
<gene>
    <name evidence="2" type="ORF">E2R54_01030</name>
</gene>
<dbReference type="RefSeq" id="WP_133398369.1">
    <property type="nucleotide sequence ID" value="NZ_SMZX01000001.1"/>
</dbReference>
<evidence type="ECO:0000256" key="1">
    <source>
        <dbReference type="SAM" id="Phobius"/>
    </source>
</evidence>
<reference evidence="2 3" key="1">
    <citation type="submission" date="2019-03" db="EMBL/GenBank/DDBJ databases">
        <title>Genome Sequencing and Assembly of Various Microbes Isolated from Partially Reclaimed Soil and Acid Mine Drainage (AMD) Site.</title>
        <authorList>
            <person name="Steinbock B."/>
            <person name="Bechtold R."/>
            <person name="Sevigny J.L."/>
            <person name="Thomas D."/>
            <person name="Cuthill L.R."/>
            <person name="Aveiro Johannsen E.J."/>
            <person name="Thomas K."/>
            <person name="Ghosh A."/>
        </authorList>
    </citation>
    <scope>NUCLEOTIDE SEQUENCE [LARGE SCALE GENOMIC DNA]</scope>
    <source>
        <strain evidence="2 3">F-B2</strain>
    </source>
</reference>
<organism evidence="2 3">
    <name type="scientific">Microbacterium oleivorans</name>
    <dbReference type="NCBI Taxonomy" id="273677"/>
    <lineage>
        <taxon>Bacteria</taxon>
        <taxon>Bacillati</taxon>
        <taxon>Actinomycetota</taxon>
        <taxon>Actinomycetes</taxon>
        <taxon>Micrococcales</taxon>
        <taxon>Microbacteriaceae</taxon>
        <taxon>Microbacterium</taxon>
    </lineage>
</organism>
<evidence type="ECO:0000313" key="2">
    <source>
        <dbReference type="EMBL" id="TDL45106.1"/>
    </source>
</evidence>
<name>A0A4R5YIY5_9MICO</name>
<sequence>MASPDRSAPPTGQILAAFGIDVVLVVIFAAIGRASHDEAPIAGLATTAGPFVAALVLGWLLSLAWRAPRAVVRTGIPVWIVTVAGGMILRAVTGQGVQVAFVIVAASVLLLMLVGWRVVAALVAGRRSR</sequence>
<keyword evidence="1" id="KW-0472">Membrane</keyword>
<accession>A0A4R5YIY5</accession>
<proteinExistence type="predicted"/>
<dbReference type="AlphaFoldDB" id="A0A4R5YIY5"/>
<keyword evidence="1" id="KW-0812">Transmembrane</keyword>
<dbReference type="Proteomes" id="UP000295633">
    <property type="component" value="Unassembled WGS sequence"/>
</dbReference>
<dbReference type="InterPro" id="IPR021414">
    <property type="entry name" value="DUF3054"/>
</dbReference>
<dbReference type="Pfam" id="PF11255">
    <property type="entry name" value="DUF3054"/>
    <property type="match status" value="1"/>
</dbReference>
<feature type="transmembrane region" description="Helical" evidence="1">
    <location>
        <begin position="76"/>
        <end position="93"/>
    </location>
</feature>
<feature type="transmembrane region" description="Helical" evidence="1">
    <location>
        <begin position="99"/>
        <end position="124"/>
    </location>
</feature>
<protein>
    <submittedName>
        <fullName evidence="2">DUF3054 domain-containing protein</fullName>
    </submittedName>
</protein>
<evidence type="ECO:0000313" key="3">
    <source>
        <dbReference type="Proteomes" id="UP000295633"/>
    </source>
</evidence>
<feature type="transmembrane region" description="Helical" evidence="1">
    <location>
        <begin position="12"/>
        <end position="35"/>
    </location>
</feature>
<dbReference type="EMBL" id="SMZX01000001">
    <property type="protein sequence ID" value="TDL45106.1"/>
    <property type="molecule type" value="Genomic_DNA"/>
</dbReference>
<feature type="transmembrane region" description="Helical" evidence="1">
    <location>
        <begin position="41"/>
        <end position="64"/>
    </location>
</feature>
<comment type="caution">
    <text evidence="2">The sequence shown here is derived from an EMBL/GenBank/DDBJ whole genome shotgun (WGS) entry which is preliminary data.</text>
</comment>